<sequence length="199" mass="23470">MFPFVKMNETDMIPSIIEIFWIEKLRFTQYCFQKIASISREDWERVPSPQAKSVAWAVSQMAAFDRNFAFYLPASMALSTFFFRSKIEELDIEKDLVEIRDKFTPPAFPLHFLDISIQRAADLKIPESDRERTRIMKEWRMTLVKIEEKLGQISEAEAYKKRYTSLTGIYTIPGAINHSTEFCHRLWNEHIVPFIKSES</sequence>
<dbReference type="EMBL" id="BFBB01000007">
    <property type="protein sequence ID" value="GBF50853.1"/>
    <property type="molecule type" value="Genomic_DNA"/>
</dbReference>
<gene>
    <name evidence="1" type="ORF">LPTSP4_23800</name>
</gene>
<accession>A0A2P2E1S9</accession>
<proteinExistence type="predicted"/>
<protein>
    <submittedName>
        <fullName evidence="1">Uncharacterized protein</fullName>
    </submittedName>
</protein>
<dbReference type="Proteomes" id="UP000245133">
    <property type="component" value="Unassembled WGS sequence"/>
</dbReference>
<evidence type="ECO:0000313" key="2">
    <source>
        <dbReference type="Proteomes" id="UP000245133"/>
    </source>
</evidence>
<name>A0A2P2E1S9_9LEPT</name>
<reference evidence="1 2" key="1">
    <citation type="submission" date="2018-02" db="EMBL/GenBank/DDBJ databases">
        <title>Novel Leptospira species isolated from soil and water in Japan.</title>
        <authorList>
            <person name="Nakao R."/>
            <person name="Masuzawa T."/>
        </authorList>
    </citation>
    <scope>NUCLEOTIDE SEQUENCE [LARGE SCALE GENOMIC DNA]</scope>
    <source>
        <strain evidence="1 2">YH101</strain>
    </source>
</reference>
<dbReference type="AlphaFoldDB" id="A0A2P2E1S9"/>
<comment type="caution">
    <text evidence="1">The sequence shown here is derived from an EMBL/GenBank/DDBJ whole genome shotgun (WGS) entry which is preliminary data.</text>
</comment>
<evidence type="ECO:0000313" key="1">
    <source>
        <dbReference type="EMBL" id="GBF50853.1"/>
    </source>
</evidence>
<dbReference type="OrthoDB" id="334814at2"/>
<organism evidence="1 2">
    <name type="scientific">Leptospira ryugenii</name>
    <dbReference type="NCBI Taxonomy" id="1917863"/>
    <lineage>
        <taxon>Bacteria</taxon>
        <taxon>Pseudomonadati</taxon>
        <taxon>Spirochaetota</taxon>
        <taxon>Spirochaetia</taxon>
        <taxon>Leptospirales</taxon>
        <taxon>Leptospiraceae</taxon>
        <taxon>Leptospira</taxon>
    </lineage>
</organism>
<keyword evidence="2" id="KW-1185">Reference proteome</keyword>